<comment type="function">
    <text evidence="3">Toxic component of a type II toxin-antitoxin (TA) system.</text>
</comment>
<comment type="similarity">
    <text evidence="1 3">Belongs to the PemK/MazF family.</text>
</comment>
<gene>
    <name evidence="4" type="ORF">CEN44_21520</name>
</gene>
<keyword evidence="3" id="KW-0540">Nuclease</keyword>
<keyword evidence="3" id="KW-0378">Hydrolase</keyword>
<dbReference type="InterPro" id="IPR003477">
    <property type="entry name" value="PemK-like"/>
</dbReference>
<dbReference type="InterPro" id="IPR011067">
    <property type="entry name" value="Plasmid_toxin/cell-grow_inhib"/>
</dbReference>
<evidence type="ECO:0000256" key="3">
    <source>
        <dbReference type="PIRNR" id="PIRNR033490"/>
    </source>
</evidence>
<evidence type="ECO:0000313" key="4">
    <source>
        <dbReference type="EMBL" id="PLZ85740.1"/>
    </source>
</evidence>
<accession>A0A2N6JYE9</accession>
<dbReference type="PANTHER" id="PTHR33988">
    <property type="entry name" value="ENDORIBONUCLEASE MAZF-RELATED"/>
    <property type="match status" value="1"/>
</dbReference>
<dbReference type="RefSeq" id="WP_016866613.1">
    <property type="nucleotide sequence ID" value="NZ_CAWNVR010000628.1"/>
</dbReference>
<dbReference type="EMBL" id="NRQW01000506">
    <property type="protein sequence ID" value="PLZ85740.1"/>
    <property type="molecule type" value="Genomic_DNA"/>
</dbReference>
<evidence type="ECO:0000256" key="1">
    <source>
        <dbReference type="ARBA" id="ARBA00007521"/>
    </source>
</evidence>
<keyword evidence="3" id="KW-0255">Endonuclease</keyword>
<dbReference type="GO" id="GO:0016787">
    <property type="term" value="F:hydrolase activity"/>
    <property type="evidence" value="ECO:0007669"/>
    <property type="project" value="UniProtKB-KW"/>
</dbReference>
<dbReference type="AlphaFoldDB" id="A0A2N6JYE9"/>
<dbReference type="GO" id="GO:0016075">
    <property type="term" value="P:rRNA catabolic process"/>
    <property type="evidence" value="ECO:0007669"/>
    <property type="project" value="TreeGrafter"/>
</dbReference>
<sequence>MRRGEVYDVCLDPTEGSEQAGIRPVIIVSRDAINAASSVVLAVPCTTYRLGKRIYPSQVLISAPDGGLDRDSVAMAEQVRALAKNRFLSLRGTVSSASLQLLNRALLIALDLPGQVEFE</sequence>
<comment type="caution">
    <text evidence="4">The sequence shown here is derived from an EMBL/GenBank/DDBJ whole genome shotgun (WGS) entry which is preliminary data.</text>
</comment>
<dbReference type="SUPFAM" id="SSF50118">
    <property type="entry name" value="Cell growth inhibitor/plasmid maintenance toxic component"/>
    <property type="match status" value="1"/>
</dbReference>
<evidence type="ECO:0000313" key="5">
    <source>
        <dbReference type="Proteomes" id="UP000235036"/>
    </source>
</evidence>
<dbReference type="Gene3D" id="2.30.30.110">
    <property type="match status" value="1"/>
</dbReference>
<proteinExistence type="inferred from homology"/>
<dbReference type="GO" id="GO:0003677">
    <property type="term" value="F:DNA binding"/>
    <property type="evidence" value="ECO:0007669"/>
    <property type="project" value="InterPro"/>
</dbReference>
<evidence type="ECO:0000256" key="2">
    <source>
        <dbReference type="ARBA" id="ARBA00022649"/>
    </source>
</evidence>
<reference evidence="4 5" key="1">
    <citation type="submission" date="2017-08" db="EMBL/GenBank/DDBJ databases">
        <title>Genomes of Fischerella (Mastigocladus) sp. strains.</title>
        <authorList>
            <person name="Miller S.R."/>
        </authorList>
    </citation>
    <scope>NUCLEOTIDE SEQUENCE [LARGE SCALE GENOMIC DNA]</scope>
    <source>
        <strain evidence="4 5">CCMEE 5323</strain>
    </source>
</reference>
<dbReference type="Proteomes" id="UP000235036">
    <property type="component" value="Unassembled WGS sequence"/>
</dbReference>
<organism evidence="4 5">
    <name type="scientific">Fischerella muscicola CCMEE 5323</name>
    <dbReference type="NCBI Taxonomy" id="2019572"/>
    <lineage>
        <taxon>Bacteria</taxon>
        <taxon>Bacillati</taxon>
        <taxon>Cyanobacteriota</taxon>
        <taxon>Cyanophyceae</taxon>
        <taxon>Nostocales</taxon>
        <taxon>Hapalosiphonaceae</taxon>
        <taxon>Fischerella</taxon>
    </lineage>
</organism>
<name>A0A2N6JYE9_FISMU</name>
<dbReference type="Pfam" id="PF02452">
    <property type="entry name" value="PemK_toxin"/>
    <property type="match status" value="1"/>
</dbReference>
<keyword evidence="5" id="KW-1185">Reference proteome</keyword>
<dbReference type="PIRSF" id="PIRSF033490">
    <property type="entry name" value="MazF"/>
    <property type="match status" value="1"/>
</dbReference>
<dbReference type="GO" id="GO:0004521">
    <property type="term" value="F:RNA endonuclease activity"/>
    <property type="evidence" value="ECO:0007669"/>
    <property type="project" value="TreeGrafter"/>
</dbReference>
<dbReference type="EC" id="3.1.-.-" evidence="3"/>
<keyword evidence="2" id="KW-1277">Toxin-antitoxin system</keyword>
<dbReference type="GO" id="GO:0006402">
    <property type="term" value="P:mRNA catabolic process"/>
    <property type="evidence" value="ECO:0007669"/>
    <property type="project" value="TreeGrafter"/>
</dbReference>
<protein>
    <recommendedName>
        <fullName evidence="3">mRNA interferase</fullName>
        <ecNumber evidence="3">3.1.-.-</ecNumber>
    </recommendedName>
</protein>